<dbReference type="KEGG" id="cbot:ATE48_03065"/>
<keyword evidence="1" id="KW-1133">Transmembrane helix</keyword>
<dbReference type="EMBL" id="CP013244">
    <property type="protein sequence ID" value="ANP44975.1"/>
    <property type="molecule type" value="Genomic_DNA"/>
</dbReference>
<sequence length="235" mass="25884">MDRFLIYAPNWVKNCAAILLVVLFATAFGVSAHALVTGENRDLIAPAFSAAQAAGVGIIILGVISFTERDASPKALLAKSKGWLLHTLKGALERVTLDGRRLSVDITETPEDIFIKYRVRDPRTPADALEMHVFLNVKRLWVYYLFPSSGGDDAERVAQAVQVTFEGAKGAGYEWTQVKHPARVEYHLSAPIDADFLMKPTEQLYWAQDIASMTRSLIASAQKNRMPLTLAPAQA</sequence>
<evidence type="ECO:0000313" key="2">
    <source>
        <dbReference type="EMBL" id="ANP44975.1"/>
    </source>
</evidence>
<evidence type="ECO:0000256" key="1">
    <source>
        <dbReference type="SAM" id="Phobius"/>
    </source>
</evidence>
<accession>A0A1B1AEK0</accession>
<dbReference type="Proteomes" id="UP000092498">
    <property type="component" value="Chromosome"/>
</dbReference>
<reference evidence="2 3" key="1">
    <citation type="submission" date="2015-11" db="EMBL/GenBank/DDBJ databases">
        <title>Whole-Genome Sequence of Candidatus Oderbacter manganicum from the National Park Lower Oder Valley, Germany.</title>
        <authorList>
            <person name="Braun B."/>
            <person name="Liere K."/>
            <person name="Szewzyk U."/>
        </authorList>
    </citation>
    <scope>NUCLEOTIDE SEQUENCE [LARGE SCALE GENOMIC DNA]</scope>
    <source>
        <strain evidence="2 3">OTSz_A_272</strain>
    </source>
</reference>
<dbReference type="InParanoid" id="A0A1B1AEK0"/>
<keyword evidence="1" id="KW-0472">Membrane</keyword>
<feature type="transmembrane region" description="Helical" evidence="1">
    <location>
        <begin position="44"/>
        <end position="66"/>
    </location>
</feature>
<protein>
    <submittedName>
        <fullName evidence="2">Uncharacterized protein</fullName>
    </submittedName>
</protein>
<dbReference type="AlphaFoldDB" id="A0A1B1AEK0"/>
<keyword evidence="1" id="KW-0812">Transmembrane</keyword>
<organism evidence="2 3">
    <name type="scientific">Candidatus Viadribacter manganicus</name>
    <dbReference type="NCBI Taxonomy" id="1759059"/>
    <lineage>
        <taxon>Bacteria</taxon>
        <taxon>Pseudomonadati</taxon>
        <taxon>Pseudomonadota</taxon>
        <taxon>Alphaproteobacteria</taxon>
        <taxon>Hyphomonadales</taxon>
        <taxon>Hyphomonadaceae</taxon>
        <taxon>Candidatus Viadribacter</taxon>
    </lineage>
</organism>
<dbReference type="RefSeq" id="WP_066767688.1">
    <property type="nucleotide sequence ID" value="NZ_CP013244.1"/>
</dbReference>
<evidence type="ECO:0000313" key="3">
    <source>
        <dbReference type="Proteomes" id="UP000092498"/>
    </source>
</evidence>
<gene>
    <name evidence="2" type="ORF">ATE48_03065</name>
</gene>
<keyword evidence="3" id="KW-1185">Reference proteome</keyword>
<proteinExistence type="predicted"/>
<dbReference type="OrthoDB" id="7301426at2"/>
<name>A0A1B1AEK0_9PROT</name>